<evidence type="ECO:0000256" key="2">
    <source>
        <dbReference type="ARBA" id="ARBA00022730"/>
    </source>
</evidence>
<dbReference type="Proteomes" id="UP000178068">
    <property type="component" value="Unassembled WGS sequence"/>
</dbReference>
<protein>
    <recommendedName>
        <fullName evidence="7 9">Small ribosomal subunit protein uS14</fullName>
    </recommendedName>
</protein>
<dbReference type="HAMAP" id="MF_01364_B">
    <property type="entry name" value="Ribosomal_uS14_2_B"/>
    <property type="match status" value="1"/>
</dbReference>
<keyword evidence="5 9" id="KW-0689">Ribosomal protein</keyword>
<dbReference type="STRING" id="1802603.A3F35_00920"/>
<feature type="binding site" evidence="9">
    <location>
        <position position="43"/>
    </location>
    <ligand>
        <name>Zn(2+)</name>
        <dbReference type="ChEBI" id="CHEBI:29105"/>
    </ligand>
</feature>
<dbReference type="FunFam" id="4.10.830.10:FF:000001">
    <property type="entry name" value="30S ribosomal protein S14 type Z"/>
    <property type="match status" value="1"/>
</dbReference>
<keyword evidence="4 9" id="KW-0694">RNA-binding</keyword>
<name>A0A1G1WMN6_9BACT</name>
<dbReference type="AlphaFoldDB" id="A0A1G1WMN6"/>
<keyword evidence="2 9" id="KW-0699">rRNA-binding</keyword>
<dbReference type="NCBIfam" id="NF005974">
    <property type="entry name" value="PRK08061.1"/>
    <property type="match status" value="1"/>
</dbReference>
<comment type="subunit">
    <text evidence="9">Part of the 30S ribosomal subunit. Contacts proteins S3 and S10.</text>
</comment>
<keyword evidence="1 9" id="KW-0479">Metal-binding</keyword>
<evidence type="ECO:0000256" key="6">
    <source>
        <dbReference type="ARBA" id="ARBA00023274"/>
    </source>
</evidence>
<evidence type="ECO:0000313" key="10">
    <source>
        <dbReference type="EMBL" id="OGY28976.1"/>
    </source>
</evidence>
<dbReference type="SUPFAM" id="SSF57716">
    <property type="entry name" value="Glucocorticoid receptor-like (DNA-binding domain)"/>
    <property type="match status" value="1"/>
</dbReference>
<keyword evidence="3 9" id="KW-0862">Zinc</keyword>
<dbReference type="InterPro" id="IPR023053">
    <property type="entry name" value="Ribosomal_uS14_bact"/>
</dbReference>
<sequence>MARKAMVVKSQRKPKFSARVHNRCLVCGRSRAYIRKFGLCRICFRNLAHQGNLPGVVKASW</sequence>
<dbReference type="GO" id="GO:0015935">
    <property type="term" value="C:small ribosomal subunit"/>
    <property type="evidence" value="ECO:0007669"/>
    <property type="project" value="TreeGrafter"/>
</dbReference>
<comment type="similarity">
    <text evidence="8 9">Belongs to the universal ribosomal protein uS14 family. Zinc-binding uS14 subfamily.</text>
</comment>
<accession>A0A1G1WMN6</accession>
<evidence type="ECO:0000256" key="4">
    <source>
        <dbReference type="ARBA" id="ARBA00022884"/>
    </source>
</evidence>
<dbReference type="GO" id="GO:0019843">
    <property type="term" value="F:rRNA binding"/>
    <property type="evidence" value="ECO:0007669"/>
    <property type="project" value="UniProtKB-UniRule"/>
</dbReference>
<dbReference type="GO" id="GO:0003735">
    <property type="term" value="F:structural constituent of ribosome"/>
    <property type="evidence" value="ECO:0007669"/>
    <property type="project" value="InterPro"/>
</dbReference>
<comment type="cofactor">
    <cofactor evidence="9">
        <name>Zn(2+)</name>
        <dbReference type="ChEBI" id="CHEBI:29105"/>
    </cofactor>
    <text evidence="9">Binds 1 zinc ion per subunit.</text>
</comment>
<reference evidence="10 11" key="1">
    <citation type="journal article" date="2016" name="Nat. Commun.">
        <title>Thousands of microbial genomes shed light on interconnected biogeochemical processes in an aquifer system.</title>
        <authorList>
            <person name="Anantharaman K."/>
            <person name="Brown C.T."/>
            <person name="Hug L.A."/>
            <person name="Sharon I."/>
            <person name="Castelle C.J."/>
            <person name="Probst A.J."/>
            <person name="Thomas B.C."/>
            <person name="Singh A."/>
            <person name="Wilkins M.J."/>
            <person name="Karaoz U."/>
            <person name="Brodie E.L."/>
            <person name="Williams K.H."/>
            <person name="Hubbard S.S."/>
            <person name="Banfield J.F."/>
        </authorList>
    </citation>
    <scope>NUCLEOTIDE SEQUENCE [LARGE SCALE GENOMIC DNA]</scope>
</reference>
<evidence type="ECO:0000256" key="5">
    <source>
        <dbReference type="ARBA" id="ARBA00022980"/>
    </source>
</evidence>
<evidence type="ECO:0000256" key="7">
    <source>
        <dbReference type="ARBA" id="ARBA00035167"/>
    </source>
</evidence>
<dbReference type="GO" id="GO:0008270">
    <property type="term" value="F:zinc ion binding"/>
    <property type="evidence" value="ECO:0007669"/>
    <property type="project" value="UniProtKB-UniRule"/>
</dbReference>
<evidence type="ECO:0000256" key="3">
    <source>
        <dbReference type="ARBA" id="ARBA00022833"/>
    </source>
</evidence>
<feature type="binding site" evidence="9">
    <location>
        <position position="40"/>
    </location>
    <ligand>
        <name>Zn(2+)</name>
        <dbReference type="ChEBI" id="CHEBI:29105"/>
    </ligand>
</feature>
<dbReference type="GO" id="GO:0006412">
    <property type="term" value="P:translation"/>
    <property type="evidence" value="ECO:0007669"/>
    <property type="project" value="UniProtKB-UniRule"/>
</dbReference>
<organism evidence="10 11">
    <name type="scientific">Candidatus Woykebacteria bacterium RIFCSPHIGHO2_12_FULL_45_10</name>
    <dbReference type="NCBI Taxonomy" id="1802603"/>
    <lineage>
        <taxon>Bacteria</taxon>
        <taxon>Candidatus Woykeibacteriota</taxon>
    </lineage>
</organism>
<feature type="binding site" evidence="9">
    <location>
        <position position="24"/>
    </location>
    <ligand>
        <name>Zn(2+)</name>
        <dbReference type="ChEBI" id="CHEBI:29105"/>
    </ligand>
</feature>
<dbReference type="InterPro" id="IPR043140">
    <property type="entry name" value="Ribosomal_uS14_sf"/>
</dbReference>
<evidence type="ECO:0000313" key="11">
    <source>
        <dbReference type="Proteomes" id="UP000178068"/>
    </source>
</evidence>
<proteinExistence type="inferred from homology"/>
<feature type="binding site" evidence="9">
    <location>
        <position position="27"/>
    </location>
    <ligand>
        <name>Zn(2+)</name>
        <dbReference type="ChEBI" id="CHEBI:29105"/>
    </ligand>
</feature>
<dbReference type="InterPro" id="IPR001209">
    <property type="entry name" value="Ribosomal_uS14"/>
</dbReference>
<comment type="caution">
    <text evidence="10">The sequence shown here is derived from an EMBL/GenBank/DDBJ whole genome shotgun (WGS) entry which is preliminary data.</text>
</comment>
<evidence type="ECO:0000256" key="1">
    <source>
        <dbReference type="ARBA" id="ARBA00022723"/>
    </source>
</evidence>
<dbReference type="EMBL" id="MHCZ01000044">
    <property type="protein sequence ID" value="OGY28976.1"/>
    <property type="molecule type" value="Genomic_DNA"/>
</dbReference>
<dbReference type="Pfam" id="PF00253">
    <property type="entry name" value="Ribosomal_S14"/>
    <property type="match status" value="1"/>
</dbReference>
<comment type="function">
    <text evidence="9">Binds 16S rRNA, required for the assembly of 30S particles and may also be responsible for determining the conformation of the 16S rRNA at the A site.</text>
</comment>
<gene>
    <name evidence="9 10" type="primary">rpsN</name>
    <name evidence="9" type="synonym">rpsZ</name>
    <name evidence="10" type="ORF">A3F35_00920</name>
</gene>
<evidence type="ECO:0000256" key="8">
    <source>
        <dbReference type="ARBA" id="ARBA00060857"/>
    </source>
</evidence>
<keyword evidence="6 9" id="KW-0687">Ribonucleoprotein</keyword>
<dbReference type="PROSITE" id="PS00527">
    <property type="entry name" value="RIBOSOMAL_S14"/>
    <property type="match status" value="1"/>
</dbReference>
<dbReference type="PANTHER" id="PTHR19836">
    <property type="entry name" value="30S RIBOSOMAL PROTEIN S14"/>
    <property type="match status" value="1"/>
</dbReference>
<dbReference type="PANTHER" id="PTHR19836:SF19">
    <property type="entry name" value="SMALL RIBOSOMAL SUBUNIT PROTEIN US14M"/>
    <property type="match status" value="1"/>
</dbReference>
<evidence type="ECO:0000256" key="9">
    <source>
        <dbReference type="HAMAP-Rule" id="MF_01364"/>
    </source>
</evidence>
<dbReference type="Gene3D" id="4.10.830.10">
    <property type="entry name" value="30s Ribosomal Protein S14, Chain N"/>
    <property type="match status" value="1"/>
</dbReference>
<dbReference type="InterPro" id="IPR018271">
    <property type="entry name" value="Ribosomal_uS14_CS"/>
</dbReference>
<dbReference type="GO" id="GO:0005737">
    <property type="term" value="C:cytoplasm"/>
    <property type="evidence" value="ECO:0007669"/>
    <property type="project" value="UniProtKB-ARBA"/>
</dbReference>